<gene>
    <name evidence="1" type="ORF">K7X08_021977</name>
</gene>
<name>A0A9Q1QV62_9SOLA</name>
<evidence type="ECO:0000313" key="2">
    <source>
        <dbReference type="Proteomes" id="UP001152561"/>
    </source>
</evidence>
<protein>
    <submittedName>
        <fullName evidence="1">Uncharacterized protein</fullName>
    </submittedName>
</protein>
<sequence length="85" mass="9377">MARGFSIPIVNKIVDKDAFEAEEDVPLFLYTNNFKPSLLEDSEQKSSPPVLPVRDGLSVVPKSRNSNFEFQSAPASTSSASRSRM</sequence>
<proteinExistence type="predicted"/>
<keyword evidence="2" id="KW-1185">Reference proteome</keyword>
<dbReference type="Proteomes" id="UP001152561">
    <property type="component" value="Unassembled WGS sequence"/>
</dbReference>
<organism evidence="1 2">
    <name type="scientific">Anisodus acutangulus</name>
    <dbReference type="NCBI Taxonomy" id="402998"/>
    <lineage>
        <taxon>Eukaryota</taxon>
        <taxon>Viridiplantae</taxon>
        <taxon>Streptophyta</taxon>
        <taxon>Embryophyta</taxon>
        <taxon>Tracheophyta</taxon>
        <taxon>Spermatophyta</taxon>
        <taxon>Magnoliopsida</taxon>
        <taxon>eudicotyledons</taxon>
        <taxon>Gunneridae</taxon>
        <taxon>Pentapetalae</taxon>
        <taxon>asterids</taxon>
        <taxon>lamiids</taxon>
        <taxon>Solanales</taxon>
        <taxon>Solanaceae</taxon>
        <taxon>Solanoideae</taxon>
        <taxon>Hyoscyameae</taxon>
        <taxon>Anisodus</taxon>
    </lineage>
</organism>
<dbReference type="OrthoDB" id="2159336at2759"/>
<comment type="caution">
    <text evidence="1">The sequence shown here is derived from an EMBL/GenBank/DDBJ whole genome shotgun (WGS) entry which is preliminary data.</text>
</comment>
<reference evidence="2" key="1">
    <citation type="journal article" date="2023" name="Proc. Natl. Acad. Sci. U.S.A.">
        <title>Genomic and structural basis for evolution of tropane alkaloid biosynthesis.</title>
        <authorList>
            <person name="Wanga Y.-J."/>
            <person name="Taina T."/>
            <person name="Yua J.-Y."/>
            <person name="Lia J."/>
            <person name="Xua B."/>
            <person name="Chenc J."/>
            <person name="D'Auriad J.C."/>
            <person name="Huanga J.-P."/>
            <person name="Huanga S.-X."/>
        </authorList>
    </citation>
    <scope>NUCLEOTIDE SEQUENCE [LARGE SCALE GENOMIC DNA]</scope>
    <source>
        <strain evidence="2">cv. KIB-2019</strain>
    </source>
</reference>
<dbReference type="AlphaFoldDB" id="A0A9Q1QV62"/>
<dbReference type="EMBL" id="JAJAGQ010000023">
    <property type="protein sequence ID" value="KAJ8528285.1"/>
    <property type="molecule type" value="Genomic_DNA"/>
</dbReference>
<accession>A0A9Q1QV62</accession>
<evidence type="ECO:0000313" key="1">
    <source>
        <dbReference type="EMBL" id="KAJ8528285.1"/>
    </source>
</evidence>